<accession>A0A0A2C8S1</accession>
<dbReference type="EMBL" id="JNAX01000007">
    <property type="protein sequence ID" value="KGG21290.1"/>
    <property type="molecule type" value="Genomic_DNA"/>
</dbReference>
<dbReference type="Proteomes" id="UP000030392">
    <property type="component" value="Unassembled WGS sequence"/>
</dbReference>
<evidence type="ECO:0000313" key="2">
    <source>
        <dbReference type="Proteomes" id="UP000030392"/>
    </source>
</evidence>
<name>A0A0A2C8S1_PROMR</name>
<reference evidence="2" key="1">
    <citation type="journal article" date="2014" name="Sci. Data">
        <title>Genomes of diverse isolates of the marine cyanobacterium Prochlorococcus.</title>
        <authorList>
            <person name="Biller S."/>
            <person name="Berube P."/>
            <person name="Thompson J."/>
            <person name="Kelly L."/>
            <person name="Roggensack S."/>
            <person name="Awad L."/>
            <person name="Roache-Johnson K."/>
            <person name="Ding H."/>
            <person name="Giovannoni S.J."/>
            <person name="Moore L.R."/>
            <person name="Chisholm S.W."/>
        </authorList>
    </citation>
    <scope>NUCLEOTIDE SEQUENCE [LARGE SCALE GENOMIC DNA]</scope>
    <source>
        <strain evidence="2">PAC1</strain>
    </source>
</reference>
<dbReference type="AlphaFoldDB" id="A0A0A2C8S1"/>
<gene>
    <name evidence="1" type="ORF">EV03_0624</name>
</gene>
<comment type="caution">
    <text evidence="1">The sequence shown here is derived from an EMBL/GenBank/DDBJ whole genome shotgun (WGS) entry which is preliminary data.</text>
</comment>
<organism evidence="1 2">
    <name type="scientific">Prochlorococcus marinus str. PAC1</name>
    <dbReference type="NCBI Taxonomy" id="59924"/>
    <lineage>
        <taxon>Bacteria</taxon>
        <taxon>Bacillati</taxon>
        <taxon>Cyanobacteriota</taxon>
        <taxon>Cyanophyceae</taxon>
        <taxon>Synechococcales</taxon>
        <taxon>Prochlorococcaceae</taxon>
        <taxon>Prochlorococcus</taxon>
    </lineage>
</organism>
<evidence type="ECO:0000313" key="1">
    <source>
        <dbReference type="EMBL" id="KGG21290.1"/>
    </source>
</evidence>
<proteinExistence type="predicted"/>
<sequence length="72" mass="8710">MSLSFHSLSQIYINKIEKLNFKIKNTIKIITKFFLIVLITKKMWRGCPSSWDLKGSYRMVWEDLYRRNNIIP</sequence>
<protein>
    <submittedName>
        <fullName evidence="1">Uncharacterized protein</fullName>
    </submittedName>
</protein>